<dbReference type="AlphaFoldDB" id="A0A1B1SAA1"/>
<gene>
    <name evidence="2" type="ORF">A4V02_08320</name>
</gene>
<dbReference type="Gene3D" id="2.40.128.280">
    <property type="match status" value="1"/>
</dbReference>
<dbReference type="PROSITE" id="PS51257">
    <property type="entry name" value="PROKAR_LIPOPROTEIN"/>
    <property type="match status" value="1"/>
</dbReference>
<organism evidence="2 3">
    <name type="scientific">Muribaculum intestinale</name>
    <dbReference type="NCBI Taxonomy" id="1796646"/>
    <lineage>
        <taxon>Bacteria</taxon>
        <taxon>Pseudomonadati</taxon>
        <taxon>Bacteroidota</taxon>
        <taxon>Bacteroidia</taxon>
        <taxon>Bacteroidales</taxon>
        <taxon>Muribaculaceae</taxon>
        <taxon>Muribaculum</taxon>
    </lineage>
</organism>
<name>A0A1B1SAA1_9BACT</name>
<accession>A0A1Z2XIB1</accession>
<sequence length="157" mass="17392">MANKKTSTHNPAIILLAMILLAATACTRNNGDIGPWFGAWTMTSIKADGIPVTDYSTSTITWKFQSTVINMIQINPHHEYINSFGTWRQISDNQLELNFSHSDLERPSGTDVYAPLPATHLPASVSLLDIVSFSSKRIVLEYSSPADGIVYTYTLDR</sequence>
<protein>
    <recommendedName>
        <fullName evidence="4">Lipocalin-like domain-containing protein</fullName>
    </recommendedName>
</protein>
<keyword evidence="3" id="KW-1185">Reference proteome</keyword>
<feature type="signal peptide" evidence="1">
    <location>
        <begin position="1"/>
        <end position="22"/>
    </location>
</feature>
<dbReference type="KEGG" id="pary:A4V02_08320"/>
<evidence type="ECO:0000256" key="1">
    <source>
        <dbReference type="SAM" id="SignalP"/>
    </source>
</evidence>
<dbReference type="Proteomes" id="UP000186351">
    <property type="component" value="Chromosome"/>
</dbReference>
<dbReference type="OrthoDB" id="1100633at2"/>
<dbReference type="GeneID" id="65536863"/>
<feature type="chain" id="PRO_5008529419" description="Lipocalin-like domain-containing protein" evidence="1">
    <location>
        <begin position="23"/>
        <end position="157"/>
    </location>
</feature>
<reference evidence="3" key="1">
    <citation type="submission" date="2016-04" db="EMBL/GenBank/DDBJ databases">
        <title>Complete Genome Sequences of Twelve Strains of a Stable Defined Moderately Diverse Mouse Microbiota 2 (sDMDMm2).</title>
        <authorList>
            <person name="Uchimura Y."/>
            <person name="Wyss M."/>
            <person name="Brugiroux S."/>
            <person name="Limenitakis J.P."/>
            <person name="Stecher B."/>
            <person name="McCoy K.D."/>
            <person name="Macpherson A.J."/>
        </authorList>
    </citation>
    <scope>NUCLEOTIDE SEQUENCE [LARGE SCALE GENOMIC DNA]</scope>
    <source>
        <strain evidence="3">YL27</strain>
    </source>
</reference>
<accession>A0A1B1SAA1</accession>
<evidence type="ECO:0000313" key="2">
    <source>
        <dbReference type="EMBL" id="ANU63733.1"/>
    </source>
</evidence>
<dbReference type="RefSeq" id="WP_068961038.1">
    <property type="nucleotide sequence ID" value="NZ_CAJTAP010000014.1"/>
</dbReference>
<dbReference type="EMBL" id="CP015402">
    <property type="protein sequence ID" value="ANU63733.1"/>
    <property type="molecule type" value="Genomic_DNA"/>
</dbReference>
<keyword evidence="1" id="KW-0732">Signal</keyword>
<proteinExistence type="predicted"/>
<evidence type="ECO:0008006" key="4">
    <source>
        <dbReference type="Google" id="ProtNLM"/>
    </source>
</evidence>
<dbReference type="STRING" id="1796646.A4V02_08320"/>
<evidence type="ECO:0000313" key="3">
    <source>
        <dbReference type="Proteomes" id="UP000186351"/>
    </source>
</evidence>